<evidence type="ECO:0000313" key="2">
    <source>
        <dbReference type="EMBL" id="MBE1608935.1"/>
    </source>
</evidence>
<reference evidence="2" key="1">
    <citation type="submission" date="2020-10" db="EMBL/GenBank/DDBJ databases">
        <title>Sequencing the genomes of 1000 actinobacteria strains.</title>
        <authorList>
            <person name="Klenk H.-P."/>
        </authorList>
    </citation>
    <scope>NUCLEOTIDE SEQUENCE</scope>
    <source>
        <strain evidence="2">DSM 45354</strain>
    </source>
</reference>
<dbReference type="Proteomes" id="UP000638648">
    <property type="component" value="Unassembled WGS sequence"/>
</dbReference>
<evidence type="ECO:0000256" key="1">
    <source>
        <dbReference type="SAM" id="Phobius"/>
    </source>
</evidence>
<accession>A0A927N5L6</accession>
<dbReference type="AlphaFoldDB" id="A0A927N5L6"/>
<keyword evidence="1" id="KW-0812">Transmembrane</keyword>
<keyword evidence="1" id="KW-0472">Membrane</keyword>
<sequence length="172" mass="18516">MPTNASHASGSTDSGLVAAVAVTGWGMAVAFGGSWPWRRGRFKEDRELFRGGLMVNGDVPVALPIELPAGYQVPDKHGVARPVDGPVDATSFSFPPTGKARAKKRLGEVELCVEYAEKSAHRCPTDGGAATIVRTVDRIRVVITLQDHNEANRVAWQTVPLTTDLEKVAWLQ</sequence>
<name>A0A927N5L6_9ACTN</name>
<evidence type="ECO:0000313" key="3">
    <source>
        <dbReference type="Proteomes" id="UP000638648"/>
    </source>
</evidence>
<protein>
    <submittedName>
        <fullName evidence="2">Uncharacterized protein</fullName>
    </submittedName>
</protein>
<proteinExistence type="predicted"/>
<dbReference type="RefSeq" id="WP_192752619.1">
    <property type="nucleotide sequence ID" value="NZ_JADBEM010000001.1"/>
</dbReference>
<keyword evidence="3" id="KW-1185">Reference proteome</keyword>
<keyword evidence="1" id="KW-1133">Transmembrane helix</keyword>
<feature type="transmembrane region" description="Helical" evidence="1">
    <location>
        <begin position="16"/>
        <end position="37"/>
    </location>
</feature>
<comment type="caution">
    <text evidence="2">The sequence shown here is derived from an EMBL/GenBank/DDBJ whole genome shotgun (WGS) entry which is preliminary data.</text>
</comment>
<gene>
    <name evidence="2" type="ORF">HEB94_005783</name>
</gene>
<organism evidence="2 3">
    <name type="scientific">Actinopolymorpha pittospori</name>
    <dbReference type="NCBI Taxonomy" id="648752"/>
    <lineage>
        <taxon>Bacteria</taxon>
        <taxon>Bacillati</taxon>
        <taxon>Actinomycetota</taxon>
        <taxon>Actinomycetes</taxon>
        <taxon>Propionibacteriales</taxon>
        <taxon>Actinopolymorphaceae</taxon>
        <taxon>Actinopolymorpha</taxon>
    </lineage>
</organism>
<dbReference type="EMBL" id="JADBEM010000001">
    <property type="protein sequence ID" value="MBE1608935.1"/>
    <property type="molecule type" value="Genomic_DNA"/>
</dbReference>